<protein>
    <submittedName>
        <fullName evidence="1">Uncharacterized protein</fullName>
    </submittedName>
</protein>
<dbReference type="EMBL" id="OX395127">
    <property type="protein sequence ID" value="CAI5766597.1"/>
    <property type="molecule type" value="Genomic_DNA"/>
</dbReference>
<dbReference type="Proteomes" id="UP001178461">
    <property type="component" value="Chromosome 2"/>
</dbReference>
<dbReference type="AlphaFoldDB" id="A0AA35NZY8"/>
<keyword evidence="2" id="KW-1185">Reference proteome</keyword>
<gene>
    <name evidence="1" type="ORF">PODLI_1B003778</name>
</gene>
<evidence type="ECO:0000313" key="1">
    <source>
        <dbReference type="EMBL" id="CAI5766597.1"/>
    </source>
</evidence>
<evidence type="ECO:0000313" key="2">
    <source>
        <dbReference type="Proteomes" id="UP001178461"/>
    </source>
</evidence>
<sequence>MGDGFIENEISYVTKSCDCKGLLPAMQRSFWSEEILFSNYIQYVAEETHHNISMCFAIKTVGAWELEWIFILSLYSIDPRKSCLILVEHLQGKCTFSAK</sequence>
<organism evidence="1 2">
    <name type="scientific">Podarcis lilfordi</name>
    <name type="common">Lilford's wall lizard</name>
    <dbReference type="NCBI Taxonomy" id="74358"/>
    <lineage>
        <taxon>Eukaryota</taxon>
        <taxon>Metazoa</taxon>
        <taxon>Chordata</taxon>
        <taxon>Craniata</taxon>
        <taxon>Vertebrata</taxon>
        <taxon>Euteleostomi</taxon>
        <taxon>Lepidosauria</taxon>
        <taxon>Squamata</taxon>
        <taxon>Bifurcata</taxon>
        <taxon>Unidentata</taxon>
        <taxon>Episquamata</taxon>
        <taxon>Laterata</taxon>
        <taxon>Lacertibaenia</taxon>
        <taxon>Lacertidae</taxon>
        <taxon>Podarcis</taxon>
    </lineage>
</organism>
<reference evidence="1" key="1">
    <citation type="submission" date="2022-12" db="EMBL/GenBank/DDBJ databases">
        <authorList>
            <person name="Alioto T."/>
            <person name="Alioto T."/>
            <person name="Gomez Garrido J."/>
        </authorList>
    </citation>
    <scope>NUCLEOTIDE SEQUENCE</scope>
</reference>
<proteinExistence type="predicted"/>
<accession>A0AA35NZY8</accession>
<name>A0AA35NZY8_9SAUR</name>